<accession>A0A3M8AJS1</accession>
<keyword evidence="1" id="KW-0812">Transmembrane</keyword>
<dbReference type="OrthoDB" id="4871734at2"/>
<gene>
    <name evidence="2" type="ORF">EDM22_04460</name>
</gene>
<dbReference type="InterPro" id="IPR007165">
    <property type="entry name" value="Phage_holin_4_2"/>
</dbReference>
<comment type="caution">
    <text evidence="2">The sequence shown here is derived from an EMBL/GenBank/DDBJ whole genome shotgun (WGS) entry which is preliminary data.</text>
</comment>
<keyword evidence="1" id="KW-1133">Transmembrane helix</keyword>
<keyword evidence="1" id="KW-0472">Membrane</keyword>
<dbReference type="AlphaFoldDB" id="A0A3M8AJS1"/>
<organism evidence="2 3">
    <name type="scientific">Agromyces tardus</name>
    <dbReference type="NCBI Taxonomy" id="2583849"/>
    <lineage>
        <taxon>Bacteria</taxon>
        <taxon>Bacillati</taxon>
        <taxon>Actinomycetota</taxon>
        <taxon>Actinomycetes</taxon>
        <taxon>Micrococcales</taxon>
        <taxon>Microbacteriaceae</taxon>
        <taxon>Agromyces</taxon>
    </lineage>
</organism>
<dbReference type="Pfam" id="PF04020">
    <property type="entry name" value="Phage_holin_4_2"/>
    <property type="match status" value="1"/>
</dbReference>
<feature type="transmembrane region" description="Helical" evidence="1">
    <location>
        <begin position="33"/>
        <end position="55"/>
    </location>
</feature>
<feature type="transmembrane region" description="Helical" evidence="1">
    <location>
        <begin position="9"/>
        <end position="27"/>
    </location>
</feature>
<reference evidence="2 3" key="1">
    <citation type="submission" date="2018-10" db="EMBL/GenBank/DDBJ databases">
        <title>Isolation, diversity and antibacterial activity of antinobacteria from the wheat rhizosphere soil.</title>
        <authorList>
            <person name="Sun T."/>
        </authorList>
    </citation>
    <scope>NUCLEOTIDE SEQUENCE [LARGE SCALE GENOMIC DNA]</scope>
    <source>
        <strain evidence="2 3">SJ-23</strain>
    </source>
</reference>
<sequence length="131" mass="13949">MVRFLIRAAIYLVTAALGLLVASWILPDFHIEWGGFLVAVAVFAIAQSVLSPFIFNVARKYASAILGGIGLVSTFVALLIASLFPGGIRIEGAVTWVLATLIVWIVTALGGWVLPLIFLKRRAGDRNAAAA</sequence>
<evidence type="ECO:0000313" key="3">
    <source>
        <dbReference type="Proteomes" id="UP000275048"/>
    </source>
</evidence>
<keyword evidence="3" id="KW-1185">Reference proteome</keyword>
<evidence type="ECO:0008006" key="4">
    <source>
        <dbReference type="Google" id="ProtNLM"/>
    </source>
</evidence>
<dbReference type="RefSeq" id="WP_122935857.1">
    <property type="nucleotide sequence ID" value="NZ_JBHSNT010000060.1"/>
</dbReference>
<feature type="transmembrane region" description="Helical" evidence="1">
    <location>
        <begin position="96"/>
        <end position="119"/>
    </location>
</feature>
<evidence type="ECO:0000256" key="1">
    <source>
        <dbReference type="SAM" id="Phobius"/>
    </source>
</evidence>
<proteinExistence type="predicted"/>
<dbReference type="EMBL" id="RHHB01000004">
    <property type="protein sequence ID" value="RNB51289.1"/>
    <property type="molecule type" value="Genomic_DNA"/>
</dbReference>
<dbReference type="Proteomes" id="UP000275048">
    <property type="component" value="Unassembled WGS sequence"/>
</dbReference>
<protein>
    <recommendedName>
        <fullName evidence="4">Phage holin family protein</fullName>
    </recommendedName>
</protein>
<feature type="transmembrane region" description="Helical" evidence="1">
    <location>
        <begin position="62"/>
        <end position="84"/>
    </location>
</feature>
<evidence type="ECO:0000313" key="2">
    <source>
        <dbReference type="EMBL" id="RNB51289.1"/>
    </source>
</evidence>
<name>A0A3M8AJS1_9MICO</name>